<dbReference type="Pfam" id="PF09830">
    <property type="entry name" value="ATP_transf"/>
    <property type="match status" value="1"/>
</dbReference>
<dbReference type="Pfam" id="PF19327">
    <property type="entry name" value="Ap4A_phos_N"/>
    <property type="match status" value="1"/>
</dbReference>
<gene>
    <name evidence="5" type="ORF">MEBOL_005376</name>
</gene>
<dbReference type="Gene3D" id="3.30.428.70">
    <property type="match status" value="1"/>
</dbReference>
<feature type="region of interest" description="Disordered" evidence="2">
    <location>
        <begin position="61"/>
        <end position="80"/>
    </location>
</feature>
<evidence type="ECO:0000256" key="2">
    <source>
        <dbReference type="SAM" id="MobiDB-lite"/>
    </source>
</evidence>
<dbReference type="AlphaFoldDB" id="A0A250IJ97"/>
<dbReference type="InterPro" id="IPR036265">
    <property type="entry name" value="HIT-like_sf"/>
</dbReference>
<dbReference type="GO" id="GO:0005524">
    <property type="term" value="F:ATP binding"/>
    <property type="evidence" value="ECO:0007669"/>
    <property type="project" value="InterPro"/>
</dbReference>
<proteinExistence type="predicted"/>
<keyword evidence="6" id="KW-1185">Reference proteome</keyword>
<reference evidence="5 6" key="1">
    <citation type="submission" date="2017-06" db="EMBL/GenBank/DDBJ databases">
        <authorList>
            <person name="Kim H.J."/>
            <person name="Triplett B.A."/>
        </authorList>
    </citation>
    <scope>NUCLEOTIDE SEQUENCE [LARGE SCALE GENOMIC DNA]</scope>
    <source>
        <strain evidence="5 6">DSM 14713</strain>
    </source>
</reference>
<evidence type="ECO:0000313" key="5">
    <source>
        <dbReference type="EMBL" id="ATB31904.1"/>
    </source>
</evidence>
<dbReference type="OrthoDB" id="421767at2"/>
<evidence type="ECO:0000313" key="6">
    <source>
        <dbReference type="Proteomes" id="UP000217289"/>
    </source>
</evidence>
<feature type="compositionally biased region" description="Basic and acidic residues" evidence="2">
    <location>
        <begin position="61"/>
        <end position="70"/>
    </location>
</feature>
<dbReference type="GO" id="GO:0009117">
    <property type="term" value="P:nucleotide metabolic process"/>
    <property type="evidence" value="ECO:0007669"/>
    <property type="project" value="InterPro"/>
</dbReference>
<dbReference type="PANTHER" id="PTHR38420">
    <property type="entry name" value="AP-4-A PHOSPHORYLASE II"/>
    <property type="match status" value="1"/>
</dbReference>
<feature type="domain" description="ATP adenylyltransferase C-terminal" evidence="3">
    <location>
        <begin position="191"/>
        <end position="295"/>
    </location>
</feature>
<dbReference type="InterPro" id="IPR019200">
    <property type="entry name" value="ATP_adenylylTrfase_C"/>
</dbReference>
<dbReference type="KEGG" id="mbd:MEBOL_005376"/>
<dbReference type="InterPro" id="IPR045759">
    <property type="entry name" value="Ap4A_phos1/2_N"/>
</dbReference>
<dbReference type="GO" id="GO:0003877">
    <property type="term" value="F:ATP:ADP adenylyltransferase activity"/>
    <property type="evidence" value="ECO:0007669"/>
    <property type="project" value="InterPro"/>
</dbReference>
<name>A0A250IJ97_9BACT</name>
<organism evidence="5 6">
    <name type="scientific">Melittangium boletus DSM 14713</name>
    <dbReference type="NCBI Taxonomy" id="1294270"/>
    <lineage>
        <taxon>Bacteria</taxon>
        <taxon>Pseudomonadati</taxon>
        <taxon>Myxococcota</taxon>
        <taxon>Myxococcia</taxon>
        <taxon>Myxococcales</taxon>
        <taxon>Cystobacterineae</taxon>
        <taxon>Archangiaceae</taxon>
        <taxon>Melittangium</taxon>
    </lineage>
</organism>
<evidence type="ECO:0000256" key="1">
    <source>
        <dbReference type="PIRSR" id="PIRSR000846-1"/>
    </source>
</evidence>
<dbReference type="InterPro" id="IPR009163">
    <property type="entry name" value="Ap4A_phos1/2"/>
</dbReference>
<dbReference type="SUPFAM" id="SSF54197">
    <property type="entry name" value="HIT-like"/>
    <property type="match status" value="1"/>
</dbReference>
<dbReference type="InterPro" id="IPR043171">
    <property type="entry name" value="Ap4A_phos1/2-like"/>
</dbReference>
<sequence length="299" mass="32679">MNTRTAPLPSLRPEELWSRTLETTRHGLATGALQPIATECRTLEHQGVSFQVRVLGRAHLKDDRAKREPPRAQPFNPFEHPDPDLVVGPLTPTHVCMLNKFNVVEHHLLIVTRVFEEQESWLTAADFEALALCMSGLDGLAFYNSGEAAGASQRHKHLQLIPPLGPEGLRVPMEALMSPPPARGRVAVLPALGFGHAVTGLGPWEDNAPRDGARMLEAYQLLLATAGMGATPPPPYNLLATRDWMLLAPRARAESHGINVNAMGFCGSLLVKTQEQCLQLQALGPMELLRRVTLPITPP</sequence>
<evidence type="ECO:0000259" key="3">
    <source>
        <dbReference type="Pfam" id="PF09830"/>
    </source>
</evidence>
<protein>
    <submittedName>
        <fullName evidence="5">Phosphorylase</fullName>
    </submittedName>
</protein>
<accession>A0A250IJ97</accession>
<dbReference type="EMBL" id="CP022163">
    <property type="protein sequence ID" value="ATB31904.1"/>
    <property type="molecule type" value="Genomic_DNA"/>
</dbReference>
<dbReference type="PIRSF" id="PIRSF000846">
    <property type="entry name" value="ATP_adenylyltr"/>
    <property type="match status" value="1"/>
</dbReference>
<feature type="domain" description="Ap4A phosphorylase 1/2 N-terminal" evidence="4">
    <location>
        <begin position="10"/>
        <end position="178"/>
    </location>
</feature>
<dbReference type="RefSeq" id="WP_095980175.1">
    <property type="nucleotide sequence ID" value="NZ_CP022163.1"/>
</dbReference>
<feature type="active site" description="Nucleophile" evidence="1">
    <location>
        <position position="157"/>
    </location>
</feature>
<dbReference type="Proteomes" id="UP000217289">
    <property type="component" value="Chromosome"/>
</dbReference>
<evidence type="ECO:0000259" key="4">
    <source>
        <dbReference type="Pfam" id="PF19327"/>
    </source>
</evidence>
<dbReference type="PANTHER" id="PTHR38420:SF1">
    <property type="entry name" value="PUTATIVE (AFU_ORTHOLOGUE AFUA_5G14690)-RELATED"/>
    <property type="match status" value="1"/>
</dbReference>